<evidence type="ECO:0008006" key="3">
    <source>
        <dbReference type="Google" id="ProtNLM"/>
    </source>
</evidence>
<evidence type="ECO:0000313" key="2">
    <source>
        <dbReference type="Proteomes" id="UP000506160"/>
    </source>
</evidence>
<evidence type="ECO:0000313" key="1">
    <source>
        <dbReference type="EMBL" id="TEA26298.1"/>
    </source>
</evidence>
<gene>
    <name evidence="1" type="ORF">O970_09395</name>
</gene>
<dbReference type="AlphaFoldDB" id="A0AB94IA91"/>
<keyword evidence="2" id="KW-1185">Reference proteome</keyword>
<dbReference type="EMBL" id="AWGA01000120">
    <property type="protein sequence ID" value="TEA26298.1"/>
    <property type="molecule type" value="Genomic_DNA"/>
</dbReference>
<proteinExistence type="predicted"/>
<reference evidence="1 2" key="1">
    <citation type="journal article" date="2014" name="Appl. Environ. Microbiol.">
        <title>Genomic features of a bumble bee symbiont reflect its host environment.</title>
        <authorList>
            <person name="Martinson V.G."/>
            <person name="Magoc T."/>
            <person name="Koch H."/>
            <person name="Salzberg S.L."/>
            <person name="Moran N.A."/>
        </authorList>
    </citation>
    <scope>NUCLEOTIDE SEQUENCE [LARGE SCALE GENOMIC DNA]</scope>
    <source>
        <strain evidence="1 2">Bimp</strain>
    </source>
</reference>
<accession>A0AB94IA91</accession>
<organism evidence="1 2">
    <name type="scientific">Candidatus Schmidhempelia bombi str. Bimp</name>
    <dbReference type="NCBI Taxonomy" id="1387197"/>
    <lineage>
        <taxon>Bacteria</taxon>
        <taxon>Pseudomonadati</taxon>
        <taxon>Pseudomonadota</taxon>
        <taxon>Gammaproteobacteria</taxon>
        <taxon>Orbales</taxon>
        <taxon>Orbaceae</taxon>
        <taxon>Candidatus Schmidhempelia</taxon>
    </lineage>
</organism>
<dbReference type="Proteomes" id="UP000506160">
    <property type="component" value="Unassembled WGS sequence"/>
</dbReference>
<protein>
    <recommendedName>
        <fullName evidence="3">Filamentous hemagglutinin N-terminal domain-containing protein</fullName>
    </recommendedName>
</protein>
<name>A0AB94IA91_9GAMM</name>
<dbReference type="RefSeq" id="WP_133459440.1">
    <property type="nucleotide sequence ID" value="NZ_AWGA01000120.1"/>
</dbReference>
<comment type="caution">
    <text evidence="1">The sequence shown here is derived from an EMBL/GenBank/DDBJ whole genome shotgun (WGS) entry which is preliminary data.</text>
</comment>
<sequence length="61" mass="6570">MMVLGVDYAIANTSNVAISKDGTLNLGGHSQRLREINNKGTILINSYGKALLTNVAIIVRR</sequence>